<dbReference type="AlphaFoldDB" id="A0A9W6YT33"/>
<name>A0A9W6YT33_AMBMO</name>
<comment type="caution">
    <text evidence="2">The sequence shown here is derived from an EMBL/GenBank/DDBJ whole genome shotgun (WGS) entry which is preliminary data.</text>
</comment>
<dbReference type="EMBL" id="BSXU01000217">
    <property type="protein sequence ID" value="GMG19833.1"/>
    <property type="molecule type" value="Genomic_DNA"/>
</dbReference>
<organism evidence="2 3">
    <name type="scientific">Ambrosiozyma monospora</name>
    <name type="common">Yeast</name>
    <name type="synonym">Endomycopsis monosporus</name>
    <dbReference type="NCBI Taxonomy" id="43982"/>
    <lineage>
        <taxon>Eukaryota</taxon>
        <taxon>Fungi</taxon>
        <taxon>Dikarya</taxon>
        <taxon>Ascomycota</taxon>
        <taxon>Saccharomycotina</taxon>
        <taxon>Pichiomycetes</taxon>
        <taxon>Pichiales</taxon>
        <taxon>Pichiaceae</taxon>
        <taxon>Ambrosiozyma</taxon>
    </lineage>
</organism>
<protein>
    <submittedName>
        <fullName evidence="2">Unnamed protein product</fullName>
    </submittedName>
</protein>
<evidence type="ECO:0000313" key="2">
    <source>
        <dbReference type="EMBL" id="GMG19833.1"/>
    </source>
</evidence>
<feature type="compositionally biased region" description="Basic and acidic residues" evidence="1">
    <location>
        <begin position="370"/>
        <end position="468"/>
    </location>
</feature>
<feature type="compositionally biased region" description="Polar residues" evidence="1">
    <location>
        <begin position="260"/>
        <end position="288"/>
    </location>
</feature>
<dbReference type="PANTHER" id="PTHR46563">
    <property type="entry name" value="RING-TYPE DOMAIN-CONTAINING PROTEIN"/>
    <property type="match status" value="1"/>
</dbReference>
<dbReference type="PANTHER" id="PTHR46563:SF4">
    <property type="entry name" value="ASPARTYL_ASPARAGINYL BETA-HYDROXYLASE ISOFORM X1"/>
    <property type="match status" value="1"/>
</dbReference>
<gene>
    <name evidence="2" type="ORF">Amon01_000077700</name>
</gene>
<feature type="compositionally biased region" description="Low complexity" evidence="1">
    <location>
        <begin position="289"/>
        <end position="300"/>
    </location>
</feature>
<evidence type="ECO:0000256" key="1">
    <source>
        <dbReference type="SAM" id="MobiDB-lite"/>
    </source>
</evidence>
<keyword evidence="3" id="KW-1185">Reference proteome</keyword>
<proteinExistence type="predicted"/>
<feature type="compositionally biased region" description="Polar residues" evidence="1">
    <location>
        <begin position="42"/>
        <end position="67"/>
    </location>
</feature>
<feature type="region of interest" description="Disordered" evidence="1">
    <location>
        <begin position="1"/>
        <end position="300"/>
    </location>
</feature>
<sequence length="1279" mass="144725">MHNSYGAQNHKPRGPRLYVDSNHTSRKESPPLPTRPHHIQFPSVTGSTTGNNMNRMNAPTLPQTPQSPALPPRPQLLAKPSLPSKPNPAQITGSFGSMSQFKSSISNLSPQSDSHPISTQPTVPLVHPSPQRHSHGSPPVPPSRKQRPSLSSVDPHRVPDQYPSSASSGNFPGETPSHSHSYVSVNSHSGSHSHSNSNSFSGSARPVVPILPDLTADPDDFPPPYTLLTEDQDFHRHSIQTANDYRPNTNGDDGPHRHSIQSTGRPYTPLYTSPINSTFPANQTQTGHSPQLPISQQQSDQLSQMQLLQLQQQKQYEEQLARFQEMQLQQQKQQQEQLEQIQRLQEQVQHHQKLEQERKRKELLERQRQLEEELERRKAEQAAEAVRRREKEEAERLRMEQEENERKILEQEKLERERLEQEELERQRKEELEHQRLEEEKELERKAQKKLEEERLKEAEYQRSELQKAKLQRQQQELELEPIPLPKPSQAIIPSPPTSPTKSPSKLHNISDLQIPDIPELRHNTTVSTSSGPPMGHNPLVQPIIDTTYTLDDDEFEDRPSPSKLILPQVELSDDEDNFSIHGSTNATNASSVISPAEMIISGSNTTAQEDDDFSESSEDAVETESVYSNVPNTAGKESIYGVQNHTTSTSYFNPYADMDSTTSSNNRLSTLTLNDLVNQNSGSDAGGDAHSINEILDQIEDFYTEIKVDDDVEIDDDSVLQPTDDVGFPPSLKGTIENLQITNFDRIISTERNLKKEGITMKELLLSLHLTDLKPKFQGTFTTSTSKITSKKLIVTCLSGCILITDGRNKVRVLATEYLQAAVYINVTSSKDNVVELFNSSNGYRLLLKNNNTTEFQTFAGCLTSELNKQMKKFAYTPDDAEIVSMNDFYFNYIKQPEQLNVGDVFSSVVSKIRFRKPVIQIISNLYKAISFQYDNKWFLIAAGENGVFVTTKELGIGHRQWVKVLSMFRVYDLLVVKNLLLVVSKNKLYSFDIEDIMALYNSPMSHIKEIRGFSMVEDKYIGVIRFKNNNLFVTTLAATASQRESILALEPNYDLNENITSFRKKYEFPAHFNLFNLQIFKKTMVTVSSTGFFVSRIGRAEDPLPTLNEGLGFNSFPTHNETTSVKVASFGTPVEFLKIDSLDICLLCYANLVLVSNSKGDVFKELGWRTGFKMTQARFNGRKNMLFLNNESVLQIWKLDVDAQTHVLKFDKIETYLSRFIRAISEPSDMDTTLFSMSAVTERESSRKKPRSETPLSDIHTAASTIDTCQPQMVVQF</sequence>
<feature type="region of interest" description="Disordered" evidence="1">
    <location>
        <begin position="370"/>
        <end position="539"/>
    </location>
</feature>
<reference evidence="2" key="1">
    <citation type="submission" date="2023-04" db="EMBL/GenBank/DDBJ databases">
        <title>Ambrosiozyma monospora NBRC 1965.</title>
        <authorList>
            <person name="Ichikawa N."/>
            <person name="Sato H."/>
            <person name="Tonouchi N."/>
        </authorList>
    </citation>
    <scope>NUCLEOTIDE SEQUENCE</scope>
    <source>
        <strain evidence="2">NBRC 1965</strain>
    </source>
</reference>
<dbReference type="Proteomes" id="UP001165063">
    <property type="component" value="Unassembled WGS sequence"/>
</dbReference>
<feature type="compositionally biased region" description="Low complexity" evidence="1">
    <location>
        <begin position="178"/>
        <end position="203"/>
    </location>
</feature>
<evidence type="ECO:0000313" key="3">
    <source>
        <dbReference type="Proteomes" id="UP001165063"/>
    </source>
</evidence>
<feature type="compositionally biased region" description="Polar residues" evidence="1">
    <location>
        <begin position="87"/>
        <end position="122"/>
    </location>
</feature>
<feature type="compositionally biased region" description="Polar residues" evidence="1">
    <location>
        <begin position="239"/>
        <end position="251"/>
    </location>
</feature>
<accession>A0A9W6YT33</accession>